<evidence type="ECO:0000313" key="2">
    <source>
        <dbReference type="EMBL" id="PMD56281.1"/>
    </source>
</evidence>
<dbReference type="Proteomes" id="UP000235371">
    <property type="component" value="Unassembled WGS sequence"/>
</dbReference>
<sequence>MDSVSESLNQGWMRIWAGFGLGRLAYELNLQRQSDETLAGLRSAGEIFRNIDGSEELGLLLSGAECKVFHNVIHWLNKESLRGVDEEDYDYNAHISEWCTLFVLATRLKVFDLADEALERYQTCRMPHWQGSWFPLPSEVEYLWYNSGLSTPMRDFVTNHIVAQLLTQRCQANLGDIAVLLSCDVGLILDVLRSVRSHLTDEIGATQFCGVEYCSYHLQVWTQFDVDEVEKAPSESEFSDQTEPLPRRGDHGISSDDEEAFAAAEVLEALSETGQTRG</sequence>
<keyword evidence="3" id="KW-1185">Reference proteome</keyword>
<organism evidence="2 3">
    <name type="scientific">Hyaloscypha bicolor E</name>
    <dbReference type="NCBI Taxonomy" id="1095630"/>
    <lineage>
        <taxon>Eukaryota</taxon>
        <taxon>Fungi</taxon>
        <taxon>Dikarya</taxon>
        <taxon>Ascomycota</taxon>
        <taxon>Pezizomycotina</taxon>
        <taxon>Leotiomycetes</taxon>
        <taxon>Helotiales</taxon>
        <taxon>Hyaloscyphaceae</taxon>
        <taxon>Hyaloscypha</taxon>
        <taxon>Hyaloscypha bicolor</taxon>
    </lineage>
</organism>
<protein>
    <recommendedName>
        <fullName evidence="4">BTB domain-containing protein</fullName>
    </recommendedName>
</protein>
<evidence type="ECO:0008006" key="4">
    <source>
        <dbReference type="Google" id="ProtNLM"/>
    </source>
</evidence>
<proteinExistence type="predicted"/>
<evidence type="ECO:0000313" key="3">
    <source>
        <dbReference type="Proteomes" id="UP000235371"/>
    </source>
</evidence>
<dbReference type="GeneID" id="36595218"/>
<dbReference type="OrthoDB" id="3552659at2759"/>
<dbReference type="InParanoid" id="A0A2J6SZR9"/>
<gene>
    <name evidence="2" type="ORF">K444DRAFT_665926</name>
</gene>
<dbReference type="EMBL" id="KZ613848">
    <property type="protein sequence ID" value="PMD56281.1"/>
    <property type="molecule type" value="Genomic_DNA"/>
</dbReference>
<dbReference type="RefSeq" id="XP_024733185.1">
    <property type="nucleotide sequence ID" value="XM_024887142.1"/>
</dbReference>
<accession>A0A2J6SZR9</accession>
<evidence type="ECO:0000256" key="1">
    <source>
        <dbReference type="SAM" id="MobiDB-lite"/>
    </source>
</evidence>
<name>A0A2J6SZR9_9HELO</name>
<feature type="region of interest" description="Disordered" evidence="1">
    <location>
        <begin position="232"/>
        <end position="254"/>
    </location>
</feature>
<dbReference type="AlphaFoldDB" id="A0A2J6SZR9"/>
<feature type="compositionally biased region" description="Basic and acidic residues" evidence="1">
    <location>
        <begin position="245"/>
        <end position="254"/>
    </location>
</feature>
<reference evidence="2 3" key="1">
    <citation type="submission" date="2016-04" db="EMBL/GenBank/DDBJ databases">
        <title>A degradative enzymes factory behind the ericoid mycorrhizal symbiosis.</title>
        <authorList>
            <consortium name="DOE Joint Genome Institute"/>
            <person name="Martino E."/>
            <person name="Morin E."/>
            <person name="Grelet G."/>
            <person name="Kuo A."/>
            <person name="Kohler A."/>
            <person name="Daghino S."/>
            <person name="Barry K."/>
            <person name="Choi C."/>
            <person name="Cichocki N."/>
            <person name="Clum A."/>
            <person name="Copeland A."/>
            <person name="Hainaut M."/>
            <person name="Haridas S."/>
            <person name="Labutti K."/>
            <person name="Lindquist E."/>
            <person name="Lipzen A."/>
            <person name="Khouja H.-R."/>
            <person name="Murat C."/>
            <person name="Ohm R."/>
            <person name="Olson A."/>
            <person name="Spatafora J."/>
            <person name="Veneault-Fourrey C."/>
            <person name="Henrissat B."/>
            <person name="Grigoriev I."/>
            <person name="Martin F."/>
            <person name="Perotto S."/>
        </authorList>
    </citation>
    <scope>NUCLEOTIDE SEQUENCE [LARGE SCALE GENOMIC DNA]</scope>
    <source>
        <strain evidence="2 3">E</strain>
    </source>
</reference>